<keyword evidence="6" id="KW-0289">Folate biosynthesis</keyword>
<evidence type="ECO:0000259" key="12">
    <source>
        <dbReference type="Pfam" id="PF00425"/>
    </source>
</evidence>
<dbReference type="InterPro" id="IPR019999">
    <property type="entry name" value="Anth_synth_I-like"/>
</dbReference>
<dbReference type="Pfam" id="PF00425">
    <property type="entry name" value="Chorismate_bind"/>
    <property type="match status" value="2"/>
</dbReference>
<dbReference type="CDD" id="cd01743">
    <property type="entry name" value="GATase1_Anthranilate_Synthase"/>
    <property type="match status" value="1"/>
</dbReference>
<feature type="compositionally biased region" description="Low complexity" evidence="10">
    <location>
        <begin position="255"/>
        <end position="267"/>
    </location>
</feature>
<evidence type="ECO:0000313" key="15">
    <source>
        <dbReference type="Proteomes" id="UP000305067"/>
    </source>
</evidence>
<dbReference type="EC" id="2.6.1.85" evidence="4"/>
<name>A0A5C3QQN1_9AGAR</name>
<dbReference type="InterPro" id="IPR005801">
    <property type="entry name" value="ADC_synthase"/>
</dbReference>
<dbReference type="Gene3D" id="3.40.50.880">
    <property type="match status" value="1"/>
</dbReference>
<dbReference type="NCBIfam" id="TIGR01823">
    <property type="entry name" value="PabB-fungal"/>
    <property type="match status" value="1"/>
</dbReference>
<dbReference type="PRINTS" id="PR00099">
    <property type="entry name" value="CPSGATASE"/>
</dbReference>
<feature type="compositionally biased region" description="Low complexity" evidence="10">
    <location>
        <begin position="346"/>
        <end position="362"/>
    </location>
</feature>
<feature type="region of interest" description="Disordered" evidence="10">
    <location>
        <begin position="427"/>
        <end position="450"/>
    </location>
</feature>
<dbReference type="InterPro" id="IPR010117">
    <property type="entry name" value="PabB_fungal"/>
</dbReference>
<feature type="domain" description="Anthranilate synthase component I N-terminal" evidence="13">
    <location>
        <begin position="299"/>
        <end position="410"/>
    </location>
</feature>
<dbReference type="GO" id="GO:0005737">
    <property type="term" value="C:cytoplasm"/>
    <property type="evidence" value="ECO:0007669"/>
    <property type="project" value="TreeGrafter"/>
</dbReference>
<dbReference type="PANTHER" id="PTHR11236">
    <property type="entry name" value="AMINOBENZOATE/ANTHRANILATE SYNTHASE"/>
    <property type="match status" value="1"/>
</dbReference>
<feature type="domain" description="Chorismate-utilising enzyme C-terminal" evidence="12">
    <location>
        <begin position="625"/>
        <end position="803"/>
    </location>
</feature>
<evidence type="ECO:0000313" key="14">
    <source>
        <dbReference type="EMBL" id="TFL03678.1"/>
    </source>
</evidence>
<proteinExistence type="inferred from homology"/>
<keyword evidence="5" id="KW-0808">Transferase</keyword>
<dbReference type="OrthoDB" id="64220at2759"/>
<dbReference type="SUPFAM" id="SSF52317">
    <property type="entry name" value="Class I glutamine amidotransferase-like"/>
    <property type="match status" value="1"/>
</dbReference>
<keyword evidence="15" id="KW-1185">Reference proteome</keyword>
<evidence type="ECO:0000256" key="3">
    <source>
        <dbReference type="ARBA" id="ARBA00005970"/>
    </source>
</evidence>
<evidence type="ECO:0000256" key="8">
    <source>
        <dbReference type="ARBA" id="ARBA00031329"/>
    </source>
</evidence>
<dbReference type="GO" id="GO:0046654">
    <property type="term" value="P:tetrahydrofolate biosynthetic process"/>
    <property type="evidence" value="ECO:0007669"/>
    <property type="project" value="UniProtKB-UniPathway"/>
</dbReference>
<dbReference type="InterPro" id="IPR006805">
    <property type="entry name" value="Anth_synth_I_N"/>
</dbReference>
<dbReference type="InterPro" id="IPR015890">
    <property type="entry name" value="Chorismate_C"/>
</dbReference>
<comment type="pathway">
    <text evidence="2">Cofactor biosynthesis; tetrahydrofolate biosynthesis; 4-aminobenzoate from chorismate: step 1/2.</text>
</comment>
<feature type="compositionally biased region" description="Low complexity" evidence="10">
    <location>
        <begin position="811"/>
        <end position="826"/>
    </location>
</feature>
<feature type="region of interest" description="Disordered" evidence="10">
    <location>
        <begin position="808"/>
        <end position="835"/>
    </location>
</feature>
<dbReference type="STRING" id="1884261.A0A5C3QQN1"/>
<dbReference type="GO" id="GO:0000162">
    <property type="term" value="P:L-tryptophan biosynthetic process"/>
    <property type="evidence" value="ECO:0007669"/>
    <property type="project" value="TreeGrafter"/>
</dbReference>
<feature type="compositionally biased region" description="Low complexity" evidence="10">
    <location>
        <begin position="561"/>
        <end position="576"/>
    </location>
</feature>
<feature type="compositionally biased region" description="Low complexity" evidence="10">
    <location>
        <begin position="621"/>
        <end position="630"/>
    </location>
</feature>
<evidence type="ECO:0000259" key="13">
    <source>
        <dbReference type="Pfam" id="PF04715"/>
    </source>
</evidence>
<dbReference type="EMBL" id="ML178820">
    <property type="protein sequence ID" value="TFL03678.1"/>
    <property type="molecule type" value="Genomic_DNA"/>
</dbReference>
<organism evidence="14 15">
    <name type="scientific">Pterulicium gracile</name>
    <dbReference type="NCBI Taxonomy" id="1884261"/>
    <lineage>
        <taxon>Eukaryota</taxon>
        <taxon>Fungi</taxon>
        <taxon>Dikarya</taxon>
        <taxon>Basidiomycota</taxon>
        <taxon>Agaricomycotina</taxon>
        <taxon>Agaricomycetes</taxon>
        <taxon>Agaricomycetidae</taxon>
        <taxon>Agaricales</taxon>
        <taxon>Pleurotineae</taxon>
        <taxon>Pterulaceae</taxon>
        <taxon>Pterulicium</taxon>
    </lineage>
</organism>
<evidence type="ECO:0000259" key="11">
    <source>
        <dbReference type="Pfam" id="PF00117"/>
    </source>
</evidence>
<dbReference type="PANTHER" id="PTHR11236:SF18">
    <property type="entry name" value="AMINODEOXYCHORISMATE SYNTHASE"/>
    <property type="match status" value="1"/>
</dbReference>
<feature type="domain" description="Chorismate-utilising enzyme C-terminal" evidence="12">
    <location>
        <begin position="526"/>
        <end position="617"/>
    </location>
</feature>
<evidence type="ECO:0000256" key="5">
    <source>
        <dbReference type="ARBA" id="ARBA00022679"/>
    </source>
</evidence>
<comment type="catalytic activity">
    <reaction evidence="1">
        <text>chorismate + L-glutamine = 4-amino-4-deoxychorismate + L-glutamate</text>
        <dbReference type="Rhea" id="RHEA:11672"/>
        <dbReference type="ChEBI" id="CHEBI:29748"/>
        <dbReference type="ChEBI" id="CHEBI:29985"/>
        <dbReference type="ChEBI" id="CHEBI:58359"/>
        <dbReference type="ChEBI" id="CHEBI:58406"/>
        <dbReference type="EC" id="2.6.1.85"/>
    </reaction>
</comment>
<dbReference type="GO" id="GO:0046820">
    <property type="term" value="F:4-amino-4-deoxychorismate synthase activity"/>
    <property type="evidence" value="ECO:0007669"/>
    <property type="project" value="UniProtKB-EC"/>
</dbReference>
<dbReference type="PRINTS" id="PR00097">
    <property type="entry name" value="ANTSNTHASEII"/>
</dbReference>
<feature type="domain" description="Glutamine amidotransferase" evidence="11">
    <location>
        <begin position="6"/>
        <end position="223"/>
    </location>
</feature>
<dbReference type="GO" id="GO:0008153">
    <property type="term" value="P:4-aminobenzoate biosynthetic process"/>
    <property type="evidence" value="ECO:0007669"/>
    <property type="project" value="TreeGrafter"/>
</dbReference>
<dbReference type="InterPro" id="IPR006221">
    <property type="entry name" value="TrpG/PapA_dom"/>
</dbReference>
<sequence>MQPRILLIDSYDSFSFNLASLCHQSLPSPLIHIIKNDTLTLPQLLPLLSSFTAIIIGPGPGSPTHAQDVGIIPALYALPNAHLLPIFGVCLGLQSLGVAFGAKLRRLRVVKHGQISEVVHGGVGIFEGVGEVRAVRYHSLCVDLPSPLPPSTSVFIHTHTSAAETTFTSELEELAHVDDELTENGRVIMALRHRTKPFYAVQYHPESVCTSGGGLQVLQNFFKIAEEWNAEHGRVLEPLEERRTVLVGAPWPRARTALSSSSSSPRTAPRKVHTTTLTHPSLSSRIPELCEALGVLEDDGAPFVLLDSAAAPGRFSIIACLTPHSPVLSYRVGERCLVQTTSSRFSSSSSPSPPGGSSSPGGARIQRHELGDTQDVWSWLKDYMDERRAEGGAEEVPFWGGLVGCVSYEAGVAGSGIPLDARRPRFAEALRPSTAQGRGEGERRKGESQHSDFNLVFVERSVVIDTHTGRTYVQSIVDGDEAWVRATGVIVGEVADKPIGTGLISAGESEATVSAVGKPVVTLPNKERYIRNINAAKEALYAGESYELCLTARTKVAFPAASSSSSRKSKTRPSSSWDKYKKLRASNPAPFSAYIRLQPTTLLSTSPERFLSYSRPTVANSSSSSSSTSTPHKVQKQLCQLRPIKGTLRKSRPGSDSPITRAEAEHLLRGSAKEVAENLMIVDLIRHDLGGVLGPRVNVKSFCGVEEYETVWQMVSVVEGVWEGECGHADGEGGRGGGVGWEVLRHSLPPGSMTGAPKKRSMEILQALEDSERGIYSGVLGYWCVGGGGDWAVTIRSCFKYDDAHAAVEEPPSSSPSSRAPSRASSTSNDIRADDFSGDATEEWVIGAGGAITALSDPEAEWEEMVLKLESVLRSFGALESRGR</sequence>
<dbReference type="InterPro" id="IPR029062">
    <property type="entry name" value="Class_I_gatase-like"/>
</dbReference>
<feature type="region of interest" description="Disordered" evidence="10">
    <location>
        <begin position="342"/>
        <end position="367"/>
    </location>
</feature>
<dbReference type="PRINTS" id="PR00096">
    <property type="entry name" value="GATASE"/>
</dbReference>
<feature type="region of interest" description="Disordered" evidence="10">
    <location>
        <begin position="614"/>
        <end position="635"/>
    </location>
</feature>
<protein>
    <recommendedName>
        <fullName evidence="4">aminodeoxychorismate synthase</fullName>
        <ecNumber evidence="4">2.6.1.85</ecNumber>
    </recommendedName>
    <alternativeName>
        <fullName evidence="8">Para-aminobenzoate synthase</fullName>
    </alternativeName>
    <alternativeName>
        <fullName evidence="9">p-aminobenzoic acid synthase</fullName>
    </alternativeName>
</protein>
<dbReference type="AlphaFoldDB" id="A0A5C3QQN1"/>
<evidence type="ECO:0000256" key="10">
    <source>
        <dbReference type="SAM" id="MobiDB-lite"/>
    </source>
</evidence>
<dbReference type="Pfam" id="PF00117">
    <property type="entry name" value="GATase"/>
    <property type="match status" value="1"/>
</dbReference>
<feature type="compositionally biased region" description="Basic and acidic residues" evidence="10">
    <location>
        <begin position="439"/>
        <end position="450"/>
    </location>
</feature>
<accession>A0A5C3QQN1</accession>
<dbReference type="Pfam" id="PF04715">
    <property type="entry name" value="Anth_synt_I_N"/>
    <property type="match status" value="1"/>
</dbReference>
<reference evidence="14 15" key="1">
    <citation type="journal article" date="2019" name="Nat. Ecol. Evol.">
        <title>Megaphylogeny resolves global patterns of mushroom evolution.</title>
        <authorList>
            <person name="Varga T."/>
            <person name="Krizsan K."/>
            <person name="Foldi C."/>
            <person name="Dima B."/>
            <person name="Sanchez-Garcia M."/>
            <person name="Sanchez-Ramirez S."/>
            <person name="Szollosi G.J."/>
            <person name="Szarkandi J.G."/>
            <person name="Papp V."/>
            <person name="Albert L."/>
            <person name="Andreopoulos W."/>
            <person name="Angelini C."/>
            <person name="Antonin V."/>
            <person name="Barry K.W."/>
            <person name="Bougher N.L."/>
            <person name="Buchanan P."/>
            <person name="Buyck B."/>
            <person name="Bense V."/>
            <person name="Catcheside P."/>
            <person name="Chovatia M."/>
            <person name="Cooper J."/>
            <person name="Damon W."/>
            <person name="Desjardin D."/>
            <person name="Finy P."/>
            <person name="Geml J."/>
            <person name="Haridas S."/>
            <person name="Hughes K."/>
            <person name="Justo A."/>
            <person name="Karasinski D."/>
            <person name="Kautmanova I."/>
            <person name="Kiss B."/>
            <person name="Kocsube S."/>
            <person name="Kotiranta H."/>
            <person name="LaButti K.M."/>
            <person name="Lechner B.E."/>
            <person name="Liimatainen K."/>
            <person name="Lipzen A."/>
            <person name="Lukacs Z."/>
            <person name="Mihaltcheva S."/>
            <person name="Morgado L.N."/>
            <person name="Niskanen T."/>
            <person name="Noordeloos M.E."/>
            <person name="Ohm R.A."/>
            <person name="Ortiz-Santana B."/>
            <person name="Ovrebo C."/>
            <person name="Racz N."/>
            <person name="Riley R."/>
            <person name="Savchenko A."/>
            <person name="Shiryaev A."/>
            <person name="Soop K."/>
            <person name="Spirin V."/>
            <person name="Szebenyi C."/>
            <person name="Tomsovsky M."/>
            <person name="Tulloss R.E."/>
            <person name="Uehling J."/>
            <person name="Grigoriev I.V."/>
            <person name="Vagvolgyi C."/>
            <person name="Papp T."/>
            <person name="Martin F.M."/>
            <person name="Miettinen O."/>
            <person name="Hibbett D.S."/>
            <person name="Nagy L.G."/>
        </authorList>
    </citation>
    <scope>NUCLEOTIDE SEQUENCE [LARGE SCALE GENOMIC DNA]</scope>
    <source>
        <strain evidence="14 15">CBS 309.79</strain>
    </source>
</reference>
<evidence type="ECO:0000256" key="1">
    <source>
        <dbReference type="ARBA" id="ARBA00001000"/>
    </source>
</evidence>
<feature type="region of interest" description="Disordered" evidence="10">
    <location>
        <begin position="561"/>
        <end position="581"/>
    </location>
</feature>
<evidence type="ECO:0000256" key="2">
    <source>
        <dbReference type="ARBA" id="ARBA00005009"/>
    </source>
</evidence>
<feature type="region of interest" description="Disordered" evidence="10">
    <location>
        <begin position="255"/>
        <end position="279"/>
    </location>
</feature>
<dbReference type="UniPathway" id="UPA00077">
    <property type="reaction ID" value="UER00149"/>
</dbReference>
<gene>
    <name evidence="14" type="ORF">BDV98DRAFT_591514</name>
</gene>
<dbReference type="SUPFAM" id="SSF56322">
    <property type="entry name" value="ADC synthase"/>
    <property type="match status" value="1"/>
</dbReference>
<dbReference type="NCBIfam" id="TIGR00566">
    <property type="entry name" value="trpG_papA"/>
    <property type="match status" value="1"/>
</dbReference>
<dbReference type="GO" id="GO:0046656">
    <property type="term" value="P:folic acid biosynthetic process"/>
    <property type="evidence" value="ECO:0007669"/>
    <property type="project" value="UniProtKB-KW"/>
</dbReference>
<evidence type="ECO:0000256" key="4">
    <source>
        <dbReference type="ARBA" id="ARBA00013139"/>
    </source>
</evidence>
<evidence type="ECO:0000256" key="7">
    <source>
        <dbReference type="ARBA" id="ARBA00022962"/>
    </source>
</evidence>
<keyword evidence="7" id="KW-0315">Glutamine amidotransferase</keyword>
<dbReference type="Proteomes" id="UP000305067">
    <property type="component" value="Unassembled WGS sequence"/>
</dbReference>
<evidence type="ECO:0000256" key="9">
    <source>
        <dbReference type="ARBA" id="ARBA00031904"/>
    </source>
</evidence>
<dbReference type="PROSITE" id="PS51273">
    <property type="entry name" value="GATASE_TYPE_1"/>
    <property type="match status" value="1"/>
</dbReference>
<dbReference type="InterPro" id="IPR017926">
    <property type="entry name" value="GATASE"/>
</dbReference>
<comment type="similarity">
    <text evidence="3">In the C-terminal section; belongs to the anthranilate synthase component I family.</text>
</comment>
<evidence type="ECO:0000256" key="6">
    <source>
        <dbReference type="ARBA" id="ARBA00022909"/>
    </source>
</evidence>
<dbReference type="Gene3D" id="3.60.120.10">
    <property type="entry name" value="Anthranilate synthase"/>
    <property type="match status" value="1"/>
</dbReference>